<keyword evidence="2" id="KW-1133">Transmembrane helix</keyword>
<feature type="region of interest" description="Disordered" evidence="1">
    <location>
        <begin position="21"/>
        <end position="64"/>
    </location>
</feature>
<protein>
    <submittedName>
        <fullName evidence="3">Uncharacterized protein</fullName>
    </submittedName>
</protein>
<comment type="caution">
    <text evidence="3">The sequence shown here is derived from an EMBL/GenBank/DDBJ whole genome shotgun (WGS) entry which is preliminary data.</text>
</comment>
<evidence type="ECO:0000256" key="1">
    <source>
        <dbReference type="SAM" id="MobiDB-lite"/>
    </source>
</evidence>
<accession>A0A0F9JRH5</accession>
<reference evidence="3" key="1">
    <citation type="journal article" date="2015" name="Nature">
        <title>Complex archaea that bridge the gap between prokaryotes and eukaryotes.</title>
        <authorList>
            <person name="Spang A."/>
            <person name="Saw J.H."/>
            <person name="Jorgensen S.L."/>
            <person name="Zaremba-Niedzwiedzka K."/>
            <person name="Martijn J."/>
            <person name="Lind A.E."/>
            <person name="van Eijk R."/>
            <person name="Schleper C."/>
            <person name="Guy L."/>
            <person name="Ettema T.J."/>
        </authorList>
    </citation>
    <scope>NUCLEOTIDE SEQUENCE</scope>
</reference>
<evidence type="ECO:0000256" key="2">
    <source>
        <dbReference type="SAM" id="Phobius"/>
    </source>
</evidence>
<dbReference type="EMBL" id="LAZR01015604">
    <property type="protein sequence ID" value="KKM08196.1"/>
    <property type="molecule type" value="Genomic_DNA"/>
</dbReference>
<sequence length="391" mass="44417">MFGIFLLGILFLTMSLGNSVAFEEDPPHEDPPGEEPPHEDPPEEEPPHEDPNDEDKDGVDDDVEEDNKRTIEIWFGDNVVEMASIKRHGDQKDILEMRIGYNEHGLSVRVSFGTIIRTIVEDPPVEDPEELMNIQNGDDHVEEWIEYRLEFEVRFPGLIEYVDLNDNGVFDHEIDHFIEDYGINSFQPISYMLTPISADSNLHYFLLNTTDGVFAAHIYFVEEFVYVDETLISPTQVKIDIEISNFNYINDSSQLALITKLRFEGNGLEKDLTEDEKDGYANDEKEIFVTNDEYTGIFSWKETALIDGVEMDVLTNNLEVDVEDEHVQILLINYPRGNHIYHDPKIGISISVPVNSFTPVIITGTIISVIGVAAIVGLIAGVVVMKKRRII</sequence>
<evidence type="ECO:0000313" key="3">
    <source>
        <dbReference type="EMBL" id="KKM08196.1"/>
    </source>
</evidence>
<proteinExistence type="predicted"/>
<feature type="compositionally biased region" description="Basic and acidic residues" evidence="1">
    <location>
        <begin position="28"/>
        <end position="40"/>
    </location>
</feature>
<name>A0A0F9JRH5_9ZZZZ</name>
<dbReference type="AlphaFoldDB" id="A0A0F9JRH5"/>
<feature type="transmembrane region" description="Helical" evidence="2">
    <location>
        <begin position="360"/>
        <end position="385"/>
    </location>
</feature>
<keyword evidence="2" id="KW-0812">Transmembrane</keyword>
<organism evidence="3">
    <name type="scientific">marine sediment metagenome</name>
    <dbReference type="NCBI Taxonomy" id="412755"/>
    <lineage>
        <taxon>unclassified sequences</taxon>
        <taxon>metagenomes</taxon>
        <taxon>ecological metagenomes</taxon>
    </lineage>
</organism>
<keyword evidence="2" id="KW-0472">Membrane</keyword>
<gene>
    <name evidence="3" type="ORF">LCGC14_1726310</name>
</gene>
<feature type="compositionally biased region" description="Acidic residues" evidence="1">
    <location>
        <begin position="41"/>
        <end position="64"/>
    </location>
</feature>